<accession>A0A1I7DCH6</accession>
<dbReference type="InterPro" id="IPR036390">
    <property type="entry name" value="WH_DNA-bd_sf"/>
</dbReference>
<keyword evidence="2" id="KW-0805">Transcription regulation</keyword>
<evidence type="ECO:0000313" key="6">
    <source>
        <dbReference type="EMBL" id="SFU09408.1"/>
    </source>
</evidence>
<dbReference type="Proteomes" id="UP000198844">
    <property type="component" value="Unassembled WGS sequence"/>
</dbReference>
<evidence type="ECO:0000256" key="4">
    <source>
        <dbReference type="ARBA" id="ARBA00023163"/>
    </source>
</evidence>
<name>A0A1I7DCH6_9BURK</name>
<dbReference type="PANTHER" id="PTHR30537:SF5">
    <property type="entry name" value="HTH-TYPE TRANSCRIPTIONAL ACTIVATOR TTDR-RELATED"/>
    <property type="match status" value="1"/>
</dbReference>
<dbReference type="InterPro" id="IPR058163">
    <property type="entry name" value="LysR-type_TF_proteobact-type"/>
</dbReference>
<gene>
    <name evidence="6" type="ORF">SAMN05192563_1009155</name>
</gene>
<dbReference type="OrthoDB" id="9786526at2"/>
<dbReference type="InterPro" id="IPR036388">
    <property type="entry name" value="WH-like_DNA-bd_sf"/>
</dbReference>
<evidence type="ECO:0000256" key="2">
    <source>
        <dbReference type="ARBA" id="ARBA00023015"/>
    </source>
</evidence>
<dbReference type="PANTHER" id="PTHR30537">
    <property type="entry name" value="HTH-TYPE TRANSCRIPTIONAL REGULATOR"/>
    <property type="match status" value="1"/>
</dbReference>
<sequence>MDKFQTMRVFVRVCDTGSFRSAAEELGFSPGYVSRAVSQLESHLRARLLNRTTRRVALTEAGERFRQRCEDILVRVDESEAEASNAHAVAHGRLRIHATTSFGQHYIVPAISRYQERYPAVSIELTLAQRVPDMLDEGYDVAIVIASSLQDSGLVGHQLGTTYSVLCAAPDYVERLGFPREPADLARYNCVRLNSTLFPMSCWTLSGGGITERVTFEGSTFQANTAEALAAWLRRGGGVAPLPLPCALPGLRDGTLVRLLPEFRLQELNVYVLYPSRQYVDAKIKTWVDLLREDLPASMRADEAAVTALSQSLSS</sequence>
<keyword evidence="4" id="KW-0804">Transcription</keyword>
<dbReference type="InterPro" id="IPR005119">
    <property type="entry name" value="LysR_subst-bd"/>
</dbReference>
<evidence type="ECO:0000313" key="7">
    <source>
        <dbReference type="Proteomes" id="UP000198844"/>
    </source>
</evidence>
<dbReference type="GO" id="GO:0006351">
    <property type="term" value="P:DNA-templated transcription"/>
    <property type="evidence" value="ECO:0007669"/>
    <property type="project" value="TreeGrafter"/>
</dbReference>
<evidence type="ECO:0000256" key="1">
    <source>
        <dbReference type="ARBA" id="ARBA00009437"/>
    </source>
</evidence>
<feature type="domain" description="HTH lysR-type" evidence="5">
    <location>
        <begin position="1"/>
        <end position="59"/>
    </location>
</feature>
<dbReference type="SUPFAM" id="SSF53850">
    <property type="entry name" value="Periplasmic binding protein-like II"/>
    <property type="match status" value="1"/>
</dbReference>
<dbReference type="Gene3D" id="1.10.10.10">
    <property type="entry name" value="Winged helix-like DNA-binding domain superfamily/Winged helix DNA-binding domain"/>
    <property type="match status" value="1"/>
</dbReference>
<keyword evidence="3 6" id="KW-0238">DNA-binding</keyword>
<dbReference type="CDD" id="cd08422">
    <property type="entry name" value="PBP2_CrgA_like"/>
    <property type="match status" value="1"/>
</dbReference>
<dbReference type="PROSITE" id="PS50931">
    <property type="entry name" value="HTH_LYSR"/>
    <property type="match status" value="1"/>
</dbReference>
<dbReference type="SUPFAM" id="SSF46785">
    <property type="entry name" value="Winged helix' DNA-binding domain"/>
    <property type="match status" value="1"/>
</dbReference>
<dbReference type="RefSeq" id="WP_093635289.1">
    <property type="nucleotide sequence ID" value="NZ_FPBH01000009.1"/>
</dbReference>
<dbReference type="Gene3D" id="3.40.190.290">
    <property type="match status" value="1"/>
</dbReference>
<dbReference type="InterPro" id="IPR000847">
    <property type="entry name" value="LysR_HTH_N"/>
</dbReference>
<organism evidence="6 7">
    <name type="scientific">Paraburkholderia aspalathi</name>
    <dbReference type="NCBI Taxonomy" id="1324617"/>
    <lineage>
        <taxon>Bacteria</taxon>
        <taxon>Pseudomonadati</taxon>
        <taxon>Pseudomonadota</taxon>
        <taxon>Betaproteobacteria</taxon>
        <taxon>Burkholderiales</taxon>
        <taxon>Burkholderiaceae</taxon>
        <taxon>Paraburkholderia</taxon>
    </lineage>
</organism>
<proteinExistence type="inferred from homology"/>
<dbReference type="AlphaFoldDB" id="A0A1I7DCH6"/>
<dbReference type="Pfam" id="PF00126">
    <property type="entry name" value="HTH_1"/>
    <property type="match status" value="1"/>
</dbReference>
<evidence type="ECO:0000256" key="3">
    <source>
        <dbReference type="ARBA" id="ARBA00023125"/>
    </source>
</evidence>
<comment type="similarity">
    <text evidence="1">Belongs to the LysR transcriptional regulatory family.</text>
</comment>
<dbReference type="EMBL" id="FPBH01000009">
    <property type="protein sequence ID" value="SFU09408.1"/>
    <property type="molecule type" value="Genomic_DNA"/>
</dbReference>
<evidence type="ECO:0000259" key="5">
    <source>
        <dbReference type="PROSITE" id="PS50931"/>
    </source>
</evidence>
<protein>
    <submittedName>
        <fullName evidence="6">DNA-binding transcriptional regulator, LysR family</fullName>
    </submittedName>
</protein>
<dbReference type="GO" id="GO:0043565">
    <property type="term" value="F:sequence-specific DNA binding"/>
    <property type="evidence" value="ECO:0007669"/>
    <property type="project" value="TreeGrafter"/>
</dbReference>
<reference evidence="6 7" key="1">
    <citation type="submission" date="2016-10" db="EMBL/GenBank/DDBJ databases">
        <authorList>
            <person name="de Groot N.N."/>
        </authorList>
    </citation>
    <scope>NUCLEOTIDE SEQUENCE [LARGE SCALE GENOMIC DNA]</scope>
    <source>
        <strain evidence="6 7">LMG 27731</strain>
    </source>
</reference>
<dbReference type="FunFam" id="1.10.10.10:FF:000001">
    <property type="entry name" value="LysR family transcriptional regulator"/>
    <property type="match status" value="1"/>
</dbReference>
<dbReference type="GO" id="GO:0003700">
    <property type="term" value="F:DNA-binding transcription factor activity"/>
    <property type="evidence" value="ECO:0007669"/>
    <property type="project" value="InterPro"/>
</dbReference>
<dbReference type="Pfam" id="PF03466">
    <property type="entry name" value="LysR_substrate"/>
    <property type="match status" value="1"/>
</dbReference>